<name>A0A250WT51_9CHLO</name>
<dbReference type="OrthoDB" id="8775810at2759"/>
<dbReference type="EMBL" id="BEGY01000005">
    <property type="protein sequence ID" value="GAX73981.1"/>
    <property type="molecule type" value="Genomic_DNA"/>
</dbReference>
<comment type="similarity">
    <text evidence="1">Belongs to the TUB family.</text>
</comment>
<dbReference type="Proteomes" id="UP000232323">
    <property type="component" value="Unassembled WGS sequence"/>
</dbReference>
<comment type="caution">
    <text evidence="4">The sequence shown here is derived from an EMBL/GenBank/DDBJ whole genome shotgun (WGS) entry which is preliminary data.</text>
</comment>
<accession>A0A250WT51</accession>
<dbReference type="Gene3D" id="3.20.90.10">
    <property type="entry name" value="Tubby Protein, Chain A"/>
    <property type="match status" value="1"/>
</dbReference>
<feature type="compositionally biased region" description="Basic and acidic residues" evidence="2">
    <location>
        <begin position="106"/>
        <end position="115"/>
    </location>
</feature>
<evidence type="ECO:0000256" key="2">
    <source>
        <dbReference type="SAM" id="MobiDB-lite"/>
    </source>
</evidence>
<organism evidence="4 5">
    <name type="scientific">Chlamydomonas eustigma</name>
    <dbReference type="NCBI Taxonomy" id="1157962"/>
    <lineage>
        <taxon>Eukaryota</taxon>
        <taxon>Viridiplantae</taxon>
        <taxon>Chlorophyta</taxon>
        <taxon>core chlorophytes</taxon>
        <taxon>Chlorophyceae</taxon>
        <taxon>CS clade</taxon>
        <taxon>Chlamydomonadales</taxon>
        <taxon>Chlamydomonadaceae</taxon>
        <taxon>Chlamydomonas</taxon>
    </lineage>
</organism>
<keyword evidence="5" id="KW-1185">Reference proteome</keyword>
<dbReference type="PANTHER" id="PTHR16517">
    <property type="entry name" value="TUBBY-RELATED"/>
    <property type="match status" value="1"/>
</dbReference>
<evidence type="ECO:0000313" key="5">
    <source>
        <dbReference type="Proteomes" id="UP000232323"/>
    </source>
</evidence>
<feature type="region of interest" description="Disordered" evidence="2">
    <location>
        <begin position="103"/>
        <end position="139"/>
    </location>
</feature>
<evidence type="ECO:0000259" key="3">
    <source>
        <dbReference type="Pfam" id="PF01167"/>
    </source>
</evidence>
<evidence type="ECO:0000256" key="1">
    <source>
        <dbReference type="ARBA" id="ARBA00007129"/>
    </source>
</evidence>
<evidence type="ECO:0000313" key="4">
    <source>
        <dbReference type="EMBL" id="GAX73981.1"/>
    </source>
</evidence>
<dbReference type="InterPro" id="IPR000007">
    <property type="entry name" value="Tubby_C"/>
</dbReference>
<gene>
    <name evidence="4" type="ORF">CEUSTIGMA_g1431.t1</name>
</gene>
<protein>
    <recommendedName>
        <fullName evidence="3">Tubby C-terminal domain-containing protein</fullName>
    </recommendedName>
</protein>
<dbReference type="PANTHER" id="PTHR16517:SF7">
    <property type="entry name" value="PROTEIN KING TUBBY"/>
    <property type="match status" value="1"/>
</dbReference>
<feature type="domain" description="Tubby C-terminal" evidence="3">
    <location>
        <begin position="214"/>
        <end position="456"/>
    </location>
</feature>
<dbReference type="PRINTS" id="PR01573">
    <property type="entry name" value="SUPERTUBBY"/>
</dbReference>
<dbReference type="AlphaFoldDB" id="A0A250WT51"/>
<reference evidence="4 5" key="1">
    <citation type="submission" date="2017-08" db="EMBL/GenBank/DDBJ databases">
        <title>Acidophilic green algal genome provides insights into adaptation to an acidic environment.</title>
        <authorList>
            <person name="Hirooka S."/>
            <person name="Hirose Y."/>
            <person name="Kanesaki Y."/>
            <person name="Higuchi S."/>
            <person name="Fujiwara T."/>
            <person name="Onuma R."/>
            <person name="Era A."/>
            <person name="Ohbayashi R."/>
            <person name="Uzuka A."/>
            <person name="Nozaki H."/>
            <person name="Yoshikawa H."/>
            <person name="Miyagishima S.Y."/>
        </authorList>
    </citation>
    <scope>NUCLEOTIDE SEQUENCE [LARGE SCALE GENOMIC DNA]</scope>
    <source>
        <strain evidence="4 5">NIES-2499</strain>
    </source>
</reference>
<dbReference type="Pfam" id="PF01167">
    <property type="entry name" value="Tub"/>
    <property type="match status" value="1"/>
</dbReference>
<dbReference type="STRING" id="1157962.A0A250WT51"/>
<feature type="compositionally biased region" description="Polar residues" evidence="2">
    <location>
        <begin position="116"/>
        <end position="134"/>
    </location>
</feature>
<sequence>MALSASNIREGSLTPGEIEGKLAAHLYLSPSGKNQDYIPAGKGGLRNVHSAFSAEAQHLPDADLRLNSKFEKVWGNAAFESDSASSPPIAVTKPGSVKLNNLFDDPSSRVKHVDQHLSTGTRVGSRQMEESLTPTEARGPSIINFFRKGPAERTDEPAGTFVQAFDAEDDAGAQVAARPRAMPAANSRVQSAATWEVELKQMLSSNMREEAVHRVGPMGDLVRCYIKRVKGFFGSHCTFQMFLDNGEAFLLAARKRKKSKTSSYIISLDLEDLKRDTENCIAKLKANFVGTEYMLWGKTDDVNIKKGYAAEQLCINYKGSTLTQGGPRSMHVIVPMPETQWQPTAPDGSDSLSNSLELAKRRELAPHMERKISTLCSKPPEYDESIKGYTLDFHGRVKAPSVKNFQLVAWNHNSDKKGGDLLLQFGKIEEDLYALDFAYPMTVHSAFAIALASIDTKLCYTM</sequence>
<dbReference type="SUPFAM" id="SSF54518">
    <property type="entry name" value="Tubby C-terminal domain-like"/>
    <property type="match status" value="1"/>
</dbReference>
<proteinExistence type="inferred from homology"/>
<dbReference type="InterPro" id="IPR025659">
    <property type="entry name" value="Tubby-like_C"/>
</dbReference>